<sequence length="387" mass="43445">MFKNCLLRSAARIVPRTVPKSLLTGPLLAFPRSGTIRFNSSDTIKSSSPEIRTELPSVDDLGSTSDIIDQTSQAIGEASNHIGYLHSIGLAKSWWWPADVVQQTLEFVHVYTGLPWWGTICVVTIAVRILMFPIYVKSSDTVARNSHIKPQMDKLNAQLMSTTDLSEGQKVAMKRKKLLAEHGIKNRWMAAPMLQIPVALGFFAGIRHMANFPVDGFTNQGIAWFTDLSQADPYLGLQVITAAVLIGFSRLGGETGAQQWSPVMKKVFTIIPLLSIPATMNVSAAVALYFAVNGTCAVIQTLTLRNKWVRQKLNIAEICRHPQTENGPQKSIIETFRENMAKSREQAEHRQRMKEKDMEEQERVKDLRKNQHIKIVRKSDLRKNLQK</sequence>
<name>A0A8J2X9E1_ZYGB2</name>
<evidence type="ECO:0000313" key="13">
    <source>
        <dbReference type="EMBL" id="CDF88527.1"/>
    </source>
</evidence>
<reference evidence="14" key="1">
    <citation type="journal article" date="2013" name="Genome Announc.">
        <title>Genome sequence of the food spoilage yeast Zygosaccharomyces bailii CLIB 213(T).</title>
        <authorList>
            <person name="Galeote V."/>
            <person name="Bigey F."/>
            <person name="Devillers H."/>
            <person name="Neuveglise C."/>
            <person name="Dequin S."/>
        </authorList>
    </citation>
    <scope>NUCLEOTIDE SEQUENCE [LARGE SCALE GENOMIC DNA]</scope>
    <source>
        <strain evidence="14">CLIB 213 / ATCC 58445 / CBS 680 / CCRC 21525 / NBRC 1098 / NCYC 1416 / NRRL Y-2227</strain>
    </source>
</reference>
<dbReference type="Proteomes" id="UP000019375">
    <property type="component" value="Unassembled WGS sequence"/>
</dbReference>
<dbReference type="OrthoDB" id="2148490at2759"/>
<keyword evidence="4" id="KW-0999">Mitochondrion inner membrane</keyword>
<keyword evidence="5" id="KW-0809">Transit peptide</keyword>
<evidence type="ECO:0000256" key="4">
    <source>
        <dbReference type="ARBA" id="ARBA00022792"/>
    </source>
</evidence>
<keyword evidence="6 11" id="KW-1133">Transmembrane helix</keyword>
<keyword evidence="14" id="KW-1185">Reference proteome</keyword>
<evidence type="ECO:0000256" key="10">
    <source>
        <dbReference type="SAM" id="MobiDB-lite"/>
    </source>
</evidence>
<organism evidence="13 14">
    <name type="scientific">Zygosaccharomyces bailii (strain CLIB 213 / ATCC 58445 / CBS 680 / BCRC 21525 / NBRC 1098 / NCYC 1416 / NRRL Y-2227)</name>
    <dbReference type="NCBI Taxonomy" id="1333698"/>
    <lineage>
        <taxon>Eukaryota</taxon>
        <taxon>Fungi</taxon>
        <taxon>Dikarya</taxon>
        <taxon>Ascomycota</taxon>
        <taxon>Saccharomycotina</taxon>
        <taxon>Saccharomycetes</taxon>
        <taxon>Saccharomycetales</taxon>
        <taxon>Saccharomycetaceae</taxon>
        <taxon>Zygosaccharomyces</taxon>
    </lineage>
</organism>
<dbReference type="GO" id="GO:0032979">
    <property type="term" value="P:protein insertion into mitochondrial inner membrane from matrix"/>
    <property type="evidence" value="ECO:0007669"/>
    <property type="project" value="TreeGrafter"/>
</dbReference>
<protein>
    <submittedName>
        <fullName evidence="13">BN860_12332g1_1</fullName>
    </submittedName>
</protein>
<dbReference type="CDD" id="cd20069">
    <property type="entry name" value="5TM_Oxa1-like"/>
    <property type="match status" value="1"/>
</dbReference>
<evidence type="ECO:0000256" key="8">
    <source>
        <dbReference type="ARBA" id="ARBA00023136"/>
    </source>
</evidence>
<keyword evidence="3 9" id="KW-0812">Transmembrane</keyword>
<comment type="similarity">
    <text evidence="2 9">Belongs to the OXA1/ALB3/YidC family.</text>
</comment>
<accession>A0A8J2X9E1</accession>
<dbReference type="AlphaFoldDB" id="A0A8J2X9E1"/>
<feature type="transmembrane region" description="Helical" evidence="11">
    <location>
        <begin position="114"/>
        <end position="136"/>
    </location>
</feature>
<evidence type="ECO:0000256" key="9">
    <source>
        <dbReference type="RuleBase" id="RU003945"/>
    </source>
</evidence>
<dbReference type="PANTHER" id="PTHR12428">
    <property type="entry name" value="OXA1"/>
    <property type="match status" value="1"/>
</dbReference>
<dbReference type="InterPro" id="IPR028055">
    <property type="entry name" value="YidC/Oxa/ALB_C"/>
</dbReference>
<dbReference type="PANTHER" id="PTHR12428:SF66">
    <property type="entry name" value="MITOCHONDRIAL INNER MEMBRANE PROTEIN OXA1L"/>
    <property type="match status" value="1"/>
</dbReference>
<dbReference type="GO" id="GO:0032977">
    <property type="term" value="F:membrane insertase activity"/>
    <property type="evidence" value="ECO:0007669"/>
    <property type="project" value="InterPro"/>
</dbReference>
<dbReference type="GO" id="GO:0005743">
    <property type="term" value="C:mitochondrial inner membrane"/>
    <property type="evidence" value="ECO:0007669"/>
    <property type="project" value="UniProtKB-SubCell"/>
</dbReference>
<comment type="subcellular location">
    <subcellularLocation>
        <location evidence="9">Membrane</location>
        <topology evidence="9">Multi-pass membrane protein</topology>
    </subcellularLocation>
    <subcellularLocation>
        <location evidence="1">Mitochondrion inner membrane</location>
        <topology evidence="1">Multi-pass membrane protein</topology>
    </subcellularLocation>
</comment>
<evidence type="ECO:0000256" key="6">
    <source>
        <dbReference type="ARBA" id="ARBA00022989"/>
    </source>
</evidence>
<feature type="transmembrane region" description="Helical" evidence="11">
    <location>
        <begin position="188"/>
        <end position="206"/>
    </location>
</feature>
<dbReference type="Pfam" id="PF02096">
    <property type="entry name" value="60KD_IMP"/>
    <property type="match status" value="1"/>
</dbReference>
<feature type="domain" description="Membrane insertase YidC/Oxa/ALB C-terminal" evidence="12">
    <location>
        <begin position="116"/>
        <end position="305"/>
    </location>
</feature>
<proteinExistence type="inferred from homology"/>
<evidence type="ECO:0000313" key="14">
    <source>
        <dbReference type="Proteomes" id="UP000019375"/>
    </source>
</evidence>
<evidence type="ECO:0000259" key="12">
    <source>
        <dbReference type="Pfam" id="PF02096"/>
    </source>
</evidence>
<evidence type="ECO:0000256" key="3">
    <source>
        <dbReference type="ARBA" id="ARBA00022692"/>
    </source>
</evidence>
<gene>
    <name evidence="13" type="ORF">BN860_12332g</name>
</gene>
<evidence type="ECO:0000256" key="7">
    <source>
        <dbReference type="ARBA" id="ARBA00023128"/>
    </source>
</evidence>
<feature type="region of interest" description="Disordered" evidence="10">
    <location>
        <begin position="341"/>
        <end position="369"/>
    </location>
</feature>
<dbReference type="InterPro" id="IPR001708">
    <property type="entry name" value="YidC/ALB3/OXA1/COX18"/>
</dbReference>
<evidence type="ECO:0000256" key="2">
    <source>
        <dbReference type="ARBA" id="ARBA00009877"/>
    </source>
</evidence>
<keyword evidence="8 11" id="KW-0472">Membrane</keyword>
<dbReference type="EMBL" id="HG316455">
    <property type="protein sequence ID" value="CDF88527.1"/>
    <property type="molecule type" value="Genomic_DNA"/>
</dbReference>
<evidence type="ECO:0000256" key="5">
    <source>
        <dbReference type="ARBA" id="ARBA00022946"/>
    </source>
</evidence>
<evidence type="ECO:0000256" key="1">
    <source>
        <dbReference type="ARBA" id="ARBA00004448"/>
    </source>
</evidence>
<evidence type="ECO:0000256" key="11">
    <source>
        <dbReference type="SAM" id="Phobius"/>
    </source>
</evidence>
<keyword evidence="7" id="KW-0496">Mitochondrion</keyword>